<proteinExistence type="predicted"/>
<protein>
    <submittedName>
        <fullName evidence="1">Uncharacterized protein</fullName>
    </submittedName>
</protein>
<dbReference type="HOGENOM" id="CLU_3327170_0_0_9"/>
<gene>
    <name evidence="1" type="ordered locus">Dtox_2790</name>
</gene>
<evidence type="ECO:0000313" key="2">
    <source>
        <dbReference type="Proteomes" id="UP000002217"/>
    </source>
</evidence>
<dbReference type="AlphaFoldDB" id="C8W1T7"/>
<reference evidence="1 2" key="1">
    <citation type="journal article" date="2009" name="Stand. Genomic Sci.">
        <title>Complete genome sequence of Desulfotomaculum acetoxidans type strain (5575).</title>
        <authorList>
            <person name="Spring S."/>
            <person name="Lapidus A."/>
            <person name="Schroder M."/>
            <person name="Gleim D."/>
            <person name="Sims D."/>
            <person name="Meincke L."/>
            <person name="Glavina Del Rio T."/>
            <person name="Tice H."/>
            <person name="Copeland A."/>
            <person name="Cheng J.F."/>
            <person name="Lucas S."/>
            <person name="Chen F."/>
            <person name="Nolan M."/>
            <person name="Bruce D."/>
            <person name="Goodwin L."/>
            <person name="Pitluck S."/>
            <person name="Ivanova N."/>
            <person name="Mavromatis K."/>
            <person name="Mikhailova N."/>
            <person name="Pati A."/>
            <person name="Chen A."/>
            <person name="Palaniappan K."/>
            <person name="Land M."/>
            <person name="Hauser L."/>
            <person name="Chang Y.J."/>
            <person name="Jeffries C.D."/>
            <person name="Chain P."/>
            <person name="Saunders E."/>
            <person name="Brettin T."/>
            <person name="Detter J.C."/>
            <person name="Goker M."/>
            <person name="Bristow J."/>
            <person name="Eisen J.A."/>
            <person name="Markowitz V."/>
            <person name="Hugenholtz P."/>
            <person name="Kyrpides N.C."/>
            <person name="Klenk H.P."/>
            <person name="Han C."/>
        </authorList>
    </citation>
    <scope>NUCLEOTIDE SEQUENCE [LARGE SCALE GENOMIC DNA]</scope>
    <source>
        <strain evidence="2">ATCC 49208 / DSM 771 / VKM B-1644</strain>
    </source>
</reference>
<dbReference type="KEGG" id="dae:Dtox_2790"/>
<accession>C8W1T7</accession>
<keyword evidence="2" id="KW-1185">Reference proteome</keyword>
<dbReference type="STRING" id="485916.Dtox_2790"/>
<dbReference type="Proteomes" id="UP000002217">
    <property type="component" value="Chromosome"/>
</dbReference>
<organism evidence="1 2">
    <name type="scientific">Desulfofarcimen acetoxidans (strain ATCC 49208 / DSM 771 / KCTC 5769 / VKM B-1644 / 5575)</name>
    <name type="common">Desulfotomaculum acetoxidans</name>
    <dbReference type="NCBI Taxonomy" id="485916"/>
    <lineage>
        <taxon>Bacteria</taxon>
        <taxon>Bacillati</taxon>
        <taxon>Bacillota</taxon>
        <taxon>Clostridia</taxon>
        <taxon>Eubacteriales</taxon>
        <taxon>Peptococcaceae</taxon>
        <taxon>Desulfofarcimen</taxon>
    </lineage>
</organism>
<sequence length="38" mass="4361">MDNKSTAVKKYGEPSREDSINMFYIDLTKFDIDTSNGE</sequence>
<evidence type="ECO:0000313" key="1">
    <source>
        <dbReference type="EMBL" id="ACV63558.1"/>
    </source>
</evidence>
<name>C8W1T7_DESAS</name>
<dbReference type="EMBL" id="CP001720">
    <property type="protein sequence ID" value="ACV63558.1"/>
    <property type="molecule type" value="Genomic_DNA"/>
</dbReference>